<accession>A0ABS8L282</accession>
<reference evidence="1 2" key="1">
    <citation type="submission" date="2021-11" db="EMBL/GenBank/DDBJ databases">
        <authorList>
            <person name="Lee D.-H."/>
            <person name="Kim S.-B."/>
        </authorList>
    </citation>
    <scope>NUCLEOTIDE SEQUENCE [LARGE SCALE GENOMIC DNA]</scope>
    <source>
        <strain evidence="1 2">KCTC 52223</strain>
    </source>
</reference>
<dbReference type="Pfam" id="PF20102">
    <property type="entry name" value="DUF6492"/>
    <property type="match status" value="1"/>
</dbReference>
<dbReference type="Proteomes" id="UP001198862">
    <property type="component" value="Unassembled WGS sequence"/>
</dbReference>
<dbReference type="RefSeq" id="WP_230553872.1">
    <property type="nucleotide sequence ID" value="NZ_JAJISD010000014.1"/>
</dbReference>
<name>A0ABS8L282_9HYPH</name>
<organism evidence="1 2">
    <name type="scientific">Reyranella aquatilis</name>
    <dbReference type="NCBI Taxonomy" id="2035356"/>
    <lineage>
        <taxon>Bacteria</taxon>
        <taxon>Pseudomonadati</taxon>
        <taxon>Pseudomonadota</taxon>
        <taxon>Alphaproteobacteria</taxon>
        <taxon>Hyphomicrobiales</taxon>
        <taxon>Reyranellaceae</taxon>
        <taxon>Reyranella</taxon>
    </lineage>
</organism>
<gene>
    <name evidence="1" type="ORF">LJ725_26065</name>
</gene>
<protein>
    <submittedName>
        <fullName evidence="1">DUF6492 family protein</fullName>
    </submittedName>
</protein>
<sequence>MFSGVRQAILPLAVRRSRHRDDLERASLLIESLALHWQDRRPLALLIVSPARDLELLRSSLPRAAKLSIEVRAEGDFFAPFSAFYLMPGWFRQQVIKLHVPARLGFAGYLTLDSDVVCVGDFDAGTFVRDGRAVSRWEPKSGQDWWRNIAGLVGVPYAGQSHGLSVTPNVLHGDLAAQALAHVTRDASGTGDATSKLWLWFMRGIPAVAWTEYSLYTTVAELNGNLLAYHQDWDTCYGGDVHLFSERSCVWKADDFTRLARLPRGSDPGGKFIVVQSHAHIPVERVRTYIQQFAG</sequence>
<dbReference type="InterPro" id="IPR045499">
    <property type="entry name" value="DUF6492"/>
</dbReference>
<dbReference type="EMBL" id="JAJISD010000014">
    <property type="protein sequence ID" value="MCC8432457.1"/>
    <property type="molecule type" value="Genomic_DNA"/>
</dbReference>
<comment type="caution">
    <text evidence="1">The sequence shown here is derived from an EMBL/GenBank/DDBJ whole genome shotgun (WGS) entry which is preliminary data.</text>
</comment>
<keyword evidence="2" id="KW-1185">Reference proteome</keyword>
<evidence type="ECO:0000313" key="1">
    <source>
        <dbReference type="EMBL" id="MCC8432457.1"/>
    </source>
</evidence>
<proteinExistence type="predicted"/>
<evidence type="ECO:0000313" key="2">
    <source>
        <dbReference type="Proteomes" id="UP001198862"/>
    </source>
</evidence>